<dbReference type="PANTHER" id="PTHR43471">
    <property type="entry name" value="ABC TRANSPORTER PERMEASE"/>
    <property type="match status" value="1"/>
</dbReference>
<keyword evidence="1" id="KW-0472">Membrane</keyword>
<evidence type="ECO:0000256" key="1">
    <source>
        <dbReference type="SAM" id="Phobius"/>
    </source>
</evidence>
<dbReference type="GO" id="GO:0140359">
    <property type="term" value="F:ABC-type transporter activity"/>
    <property type="evidence" value="ECO:0007669"/>
    <property type="project" value="InterPro"/>
</dbReference>
<accession>A0A1D8K595</accession>
<reference evidence="2 3" key="1">
    <citation type="submission" date="2016-09" db="EMBL/GenBank/DDBJ databases">
        <title>Acidihalobacter prosperus V6 (DSM14174).</title>
        <authorList>
            <person name="Khaleque H.N."/>
            <person name="Ramsay J.P."/>
            <person name="Murphy R.J.T."/>
            <person name="Kaksonen A.H."/>
            <person name="Boxall N.J."/>
            <person name="Watkin E.L.J."/>
        </authorList>
    </citation>
    <scope>NUCLEOTIDE SEQUENCE [LARGE SCALE GENOMIC DNA]</scope>
    <source>
        <strain evidence="2 3">V6</strain>
    </source>
</reference>
<feature type="transmembrane region" description="Helical" evidence="1">
    <location>
        <begin position="174"/>
        <end position="193"/>
    </location>
</feature>
<gene>
    <name evidence="2" type="ORF">BJI67_02760</name>
</gene>
<dbReference type="Pfam" id="PF12679">
    <property type="entry name" value="ABC2_membrane_2"/>
    <property type="match status" value="1"/>
</dbReference>
<keyword evidence="1" id="KW-1133">Transmembrane helix</keyword>
<dbReference type="AlphaFoldDB" id="A0A1D8K595"/>
<dbReference type="Proteomes" id="UP000095342">
    <property type="component" value="Chromosome"/>
</dbReference>
<keyword evidence="3" id="KW-1185">Reference proteome</keyword>
<name>A0A1D8K595_9GAMM</name>
<organism evidence="2 3">
    <name type="scientific">Acidihalobacter aeolianus</name>
    <dbReference type="NCBI Taxonomy" id="2792603"/>
    <lineage>
        <taxon>Bacteria</taxon>
        <taxon>Pseudomonadati</taxon>
        <taxon>Pseudomonadota</taxon>
        <taxon>Gammaproteobacteria</taxon>
        <taxon>Chromatiales</taxon>
        <taxon>Ectothiorhodospiraceae</taxon>
        <taxon>Acidihalobacter</taxon>
    </lineage>
</organism>
<evidence type="ECO:0000313" key="3">
    <source>
        <dbReference type="Proteomes" id="UP000095342"/>
    </source>
</evidence>
<feature type="transmembrane region" description="Helical" evidence="1">
    <location>
        <begin position="226"/>
        <end position="244"/>
    </location>
</feature>
<keyword evidence="1" id="KW-0812">Transmembrane</keyword>
<proteinExistence type="predicted"/>
<feature type="transmembrane region" description="Helical" evidence="1">
    <location>
        <begin position="20"/>
        <end position="42"/>
    </location>
</feature>
<feature type="transmembrane region" description="Helical" evidence="1">
    <location>
        <begin position="145"/>
        <end position="167"/>
    </location>
</feature>
<feature type="transmembrane region" description="Helical" evidence="1">
    <location>
        <begin position="62"/>
        <end position="83"/>
    </location>
</feature>
<evidence type="ECO:0000313" key="2">
    <source>
        <dbReference type="EMBL" id="AOV16128.1"/>
    </source>
</evidence>
<dbReference type="RefSeq" id="WP_070071724.1">
    <property type="nucleotide sequence ID" value="NZ_CP017448.1"/>
</dbReference>
<dbReference type="EMBL" id="CP017448">
    <property type="protein sequence ID" value="AOV16128.1"/>
    <property type="molecule type" value="Genomic_DNA"/>
</dbReference>
<dbReference type="GO" id="GO:0005886">
    <property type="term" value="C:plasma membrane"/>
    <property type="evidence" value="ECO:0007669"/>
    <property type="project" value="UniProtKB-SubCell"/>
</dbReference>
<sequence length="251" mass="27533">MILTIARLEFRRMFYSPLAWVVLAIVQFVLALIFLSMLQNFIDSIEPQLAGVSGAPGLTDLVVSPLYMWSGIVMLAVSPLLTMRSLSEEFQSRSLPLLTSAPVSVTEIVLGKYLGLLAFMLLMVFMVTLMPLSLSVGTHLDWGQVAAAVLGLALLLASFTAAGLYISSLTAQPTLAAVGTFGLLLFLVVLYISGTSQNTASQLFIYLSQFSHFLSFLRGEFRSSDLAYYLLFTLTFLVLTVRQLDGQRLPR</sequence>
<protein>
    <submittedName>
        <fullName evidence="2">ABC transporter permease</fullName>
    </submittedName>
</protein>
<dbReference type="KEGG" id="aaeo:BJI67_02760"/>
<feature type="transmembrane region" description="Helical" evidence="1">
    <location>
        <begin position="113"/>
        <end position="133"/>
    </location>
</feature>